<dbReference type="GO" id="GO:0070301">
    <property type="term" value="P:cellular response to hydrogen peroxide"/>
    <property type="evidence" value="ECO:0007669"/>
    <property type="project" value="TreeGrafter"/>
</dbReference>
<name>A0A1B6G061_9HEMI</name>
<dbReference type="InterPro" id="IPR008494">
    <property type="entry name" value="DUF776"/>
</dbReference>
<evidence type="ECO:0000256" key="1">
    <source>
        <dbReference type="ARBA" id="ARBA00015005"/>
    </source>
</evidence>
<evidence type="ECO:0000256" key="4">
    <source>
        <dbReference type="ARBA" id="ARBA00031405"/>
    </source>
</evidence>
<sequence length="262" mass="29283">MENSEESLPSNLEKLQISPMSSQMCVRDFNPFGKVHLNNPVGPESVFQSMSLTGATCPSGSCFCNKKKKSQGSIFVQKTTFKRPVLQKSRLGNLNRRVLRPPILRLKENPTIMRPLDSPTAMTSHLASLDLSVSQGKVLGLDSHELSDFRSLVSVSVPKLNLKALSRFDAISFIELRTKRDKHFIVGLRTPRRRTHSDSSTLLALPSSESSESATNQRPQASCSIQARMTPDDTNIDELASYFDLFVHIPKKMSHMAEMMYI</sequence>
<protein>
    <recommendedName>
        <fullName evidence="1">Oxidative stress-responsive serine-rich protein 1</fullName>
    </recommendedName>
    <alternativeName>
        <fullName evidence="4">Oxidative stress-responsive protein 1</fullName>
    </alternativeName>
    <alternativeName>
        <fullName evidence="3">Peroxide-inducible transcript 1 protein</fullName>
    </alternativeName>
</protein>
<dbReference type="AlphaFoldDB" id="A0A1B6G061"/>
<evidence type="ECO:0000256" key="5">
    <source>
        <dbReference type="SAM" id="MobiDB-lite"/>
    </source>
</evidence>
<keyword evidence="2" id="KW-0597">Phosphoprotein</keyword>
<dbReference type="PANTHER" id="PTHR31383">
    <property type="entry name" value="OXIDATIVE STRESS-RESPONSE SERINE-RICH PROTEIN 1"/>
    <property type="match status" value="1"/>
</dbReference>
<organism evidence="6">
    <name type="scientific">Cuerna arida</name>
    <dbReference type="NCBI Taxonomy" id="1464854"/>
    <lineage>
        <taxon>Eukaryota</taxon>
        <taxon>Metazoa</taxon>
        <taxon>Ecdysozoa</taxon>
        <taxon>Arthropoda</taxon>
        <taxon>Hexapoda</taxon>
        <taxon>Insecta</taxon>
        <taxon>Pterygota</taxon>
        <taxon>Neoptera</taxon>
        <taxon>Paraneoptera</taxon>
        <taxon>Hemiptera</taxon>
        <taxon>Auchenorrhyncha</taxon>
        <taxon>Membracoidea</taxon>
        <taxon>Cicadellidae</taxon>
        <taxon>Cicadellinae</taxon>
        <taxon>Proconiini</taxon>
        <taxon>Cuerna</taxon>
    </lineage>
</organism>
<evidence type="ECO:0000313" key="6">
    <source>
        <dbReference type="EMBL" id="JAS55815.1"/>
    </source>
</evidence>
<dbReference type="PANTHER" id="PTHR31383:SF2">
    <property type="entry name" value="OXIDATIVE STRESS-RESPONSIVE SERINE-RICH PROTEIN 1"/>
    <property type="match status" value="1"/>
</dbReference>
<evidence type="ECO:0000256" key="3">
    <source>
        <dbReference type="ARBA" id="ARBA00029721"/>
    </source>
</evidence>
<reference evidence="6" key="1">
    <citation type="submission" date="2015-11" db="EMBL/GenBank/DDBJ databases">
        <title>De novo transcriptome assembly of four potential Pierce s Disease insect vectors from Arizona vineyards.</title>
        <authorList>
            <person name="Tassone E.E."/>
        </authorList>
    </citation>
    <scope>NUCLEOTIDE SEQUENCE</scope>
</reference>
<feature type="compositionally biased region" description="Low complexity" evidence="5">
    <location>
        <begin position="199"/>
        <end position="215"/>
    </location>
</feature>
<gene>
    <name evidence="6" type="ORF">g.21647</name>
</gene>
<proteinExistence type="predicted"/>
<evidence type="ECO:0000256" key="2">
    <source>
        <dbReference type="ARBA" id="ARBA00022553"/>
    </source>
</evidence>
<feature type="region of interest" description="Disordered" evidence="5">
    <location>
        <begin position="196"/>
        <end position="222"/>
    </location>
</feature>
<accession>A0A1B6G061</accession>
<dbReference type="EMBL" id="GECZ01013954">
    <property type="protein sequence ID" value="JAS55815.1"/>
    <property type="molecule type" value="Transcribed_RNA"/>
</dbReference>